<evidence type="ECO:0000313" key="3">
    <source>
        <dbReference type="EMBL" id="BBH42925.1"/>
    </source>
</evidence>
<protein>
    <submittedName>
        <fullName evidence="3">30S ribosomal protein S4</fullName>
    </submittedName>
</protein>
<keyword evidence="1" id="KW-0694">RNA-binding</keyword>
<reference evidence="3" key="1">
    <citation type="journal article" date="2019" name="Sci. Rep.">
        <title>Horizontally-acquired genetic elements in the mitochondrial genome of a centrohelid Marophrys sp. SRT127.</title>
        <authorList>
            <person name="Nishimura Y."/>
            <person name="Shiratori T."/>
            <person name="Ishida K."/>
            <person name="Hashimoto T."/>
            <person name="Ohkuma M."/>
            <person name="Inagaki Y."/>
        </authorList>
    </citation>
    <scope>NUCLEOTIDE SEQUENCE</scope>
    <source>
        <strain evidence="3">SRT127</strain>
    </source>
</reference>
<dbReference type="PROSITE" id="PS50889">
    <property type="entry name" value="S4"/>
    <property type="match status" value="1"/>
</dbReference>
<dbReference type="SUPFAM" id="SSF55174">
    <property type="entry name" value="Alpha-L RNA-binding motif"/>
    <property type="match status" value="1"/>
</dbReference>
<dbReference type="GO" id="GO:0003723">
    <property type="term" value="F:RNA binding"/>
    <property type="evidence" value="ECO:0007669"/>
    <property type="project" value="UniProtKB-KW"/>
</dbReference>
<dbReference type="AlphaFoldDB" id="A0A455REB0"/>
<dbReference type="CDD" id="cd00165">
    <property type="entry name" value="S4"/>
    <property type="match status" value="1"/>
</dbReference>
<accession>A0A455REB0</accession>
<name>A0A455REB0_9EUKA</name>
<dbReference type="InterPro" id="IPR002942">
    <property type="entry name" value="S4_RNA-bd"/>
</dbReference>
<keyword evidence="3" id="KW-0496">Mitochondrion</keyword>
<keyword evidence="3" id="KW-0689">Ribosomal protein</keyword>
<evidence type="ECO:0000259" key="2">
    <source>
        <dbReference type="Pfam" id="PF01479"/>
    </source>
</evidence>
<evidence type="ECO:0000256" key="1">
    <source>
        <dbReference type="PROSITE-ProRule" id="PRU00182"/>
    </source>
</evidence>
<dbReference type="EMBL" id="AP019310">
    <property type="protein sequence ID" value="BBH42925.1"/>
    <property type="molecule type" value="Genomic_DNA"/>
</dbReference>
<sequence>MLGALSSCACFVGRRHFSASTTQSCGSKKCRHKHGMPAEVCWTNVPRLSQNNGFNSSILVMNQYHLHQGRKKTRTNTQQNVKFSVNGPAIVPGSFHLPTLRVLGSGPSMRYLCDSSTTHAGSVETKSFNTTRHQGKRFVAASGIRGKQKFYRKLFSMLRLSRRSTYRRTLCSGTSQKKKLYALSGVSYNRVKREYYLKKERVLPLRGRQQYFVSESSVSEPAPPALIGEDAPSTEAMLLRRPKQHGNGLKFRTERTERKKKYKINSYLFNIICKFPRRYTRDSGAFFFAPPKKKGSATATVSQPQRPTASQKYHTMSFRPALAGLLSRRLLRAYYRHLSAKALRNIVAESQTPRRRQLGRLSVCMNKPTSLLLGTHGRRTQLEGGTRNKNEVVKSLISTLEQRLDSTLLRVLHSDAVSATPAPAAGKQPTELRHGENKFKQKRMLASSRYQVKSPAASFSALQVRQLIGHGHVKVNGKTVTWPGARIDLADKLCLSGYLKSVAPANVVRGGHVERELVSSRYERAHFLGNHKRTMLLRKFPKENLSVLWSSPATAQVANSEAKQERDAAQTEKLLFDYIEALKIKRFTEIFYMVYRNMHLIPRWTVSGTHAFVNQYAGDTQVSGVATAATSTVQGSHIASSRSGSVPATVVPQEPHVLQVHLPVFDSVGYNQSIYVLWPLVSLLRVSSWMQTKPNFLRFGSNIAATPQARHRFDAQTLLASGRKAFEREQRNFLRFKRLCTQQEPGAFESSANGSTQASAKQSPASATFAPSVVSEPSATTNTSQKSVPLYVLRTMESNPTLFRRQQRRTLRSYGSIAYGTKICKWVRLQQQTKKSFYDRMYTKINFLEVELEFFQLILQHYK</sequence>
<dbReference type="GO" id="GO:0005840">
    <property type="term" value="C:ribosome"/>
    <property type="evidence" value="ECO:0007669"/>
    <property type="project" value="UniProtKB-KW"/>
</dbReference>
<proteinExistence type="predicted"/>
<geneLocation type="mitochondrion" evidence="3"/>
<feature type="domain" description="RNA-binding S4" evidence="2">
    <location>
        <begin position="463"/>
        <end position="491"/>
    </location>
</feature>
<dbReference type="Pfam" id="PF01479">
    <property type="entry name" value="S4"/>
    <property type="match status" value="1"/>
</dbReference>
<gene>
    <name evidence="3" type="primary">rps4</name>
</gene>
<organism evidence="3">
    <name type="scientific">Marophrys sp. SRT127</name>
    <dbReference type="NCBI Taxonomy" id="2488311"/>
    <lineage>
        <taxon>Eukaryota</taxon>
        <taxon>Haptista</taxon>
        <taxon>Centroplasthelida</taxon>
        <taxon>Panacanthocystida</taxon>
        <taxon>Acanthocystida</taxon>
        <taxon>Marophrys</taxon>
    </lineage>
</organism>
<keyword evidence="3" id="KW-0687">Ribonucleoprotein</keyword>